<comment type="caution">
    <text evidence="1">The sequence shown here is derived from an EMBL/GenBank/DDBJ whole genome shotgun (WGS) entry which is preliminary data.</text>
</comment>
<reference evidence="1 2" key="1">
    <citation type="submission" date="2021-06" db="EMBL/GenBank/DDBJ databases">
        <authorList>
            <person name="Kallberg Y."/>
            <person name="Tangrot J."/>
            <person name="Rosling A."/>
        </authorList>
    </citation>
    <scope>NUCLEOTIDE SEQUENCE [LARGE SCALE GENOMIC DNA]</scope>
    <source>
        <strain evidence="1 2">120-4 pot B 10/14</strain>
    </source>
</reference>
<gene>
    <name evidence="1" type="ORF">GMARGA_LOCUS36883</name>
</gene>
<evidence type="ECO:0000313" key="1">
    <source>
        <dbReference type="EMBL" id="CAG8844059.1"/>
    </source>
</evidence>
<sequence length="99" mass="10993">MDQYERSPIALTANEKKMVLSVHNYIHSLEIINLRKEVSLATEVGEATIARVLAEFNKTGAVIASEQGHRSSRTLKTDYIKAIQDLILTTNKNGIPLSL</sequence>
<keyword evidence="2" id="KW-1185">Reference proteome</keyword>
<proteinExistence type="predicted"/>
<protein>
    <submittedName>
        <fullName evidence="1">16997_t:CDS:1</fullName>
    </submittedName>
</protein>
<dbReference type="EMBL" id="CAJVQB010074496">
    <property type="protein sequence ID" value="CAG8844059.1"/>
    <property type="molecule type" value="Genomic_DNA"/>
</dbReference>
<evidence type="ECO:0000313" key="2">
    <source>
        <dbReference type="Proteomes" id="UP000789901"/>
    </source>
</evidence>
<dbReference type="Proteomes" id="UP000789901">
    <property type="component" value="Unassembled WGS sequence"/>
</dbReference>
<organism evidence="1 2">
    <name type="scientific">Gigaspora margarita</name>
    <dbReference type="NCBI Taxonomy" id="4874"/>
    <lineage>
        <taxon>Eukaryota</taxon>
        <taxon>Fungi</taxon>
        <taxon>Fungi incertae sedis</taxon>
        <taxon>Mucoromycota</taxon>
        <taxon>Glomeromycotina</taxon>
        <taxon>Glomeromycetes</taxon>
        <taxon>Diversisporales</taxon>
        <taxon>Gigasporaceae</taxon>
        <taxon>Gigaspora</taxon>
    </lineage>
</organism>
<accession>A0ABN7WZ21</accession>
<name>A0ABN7WZ21_GIGMA</name>